<dbReference type="Pfam" id="PF07907">
    <property type="entry name" value="YibE_F"/>
    <property type="match status" value="1"/>
</dbReference>
<sequence>MKSVFFQKQKSTLLMVLIGIILIGILMAIPTGFEDALIYQGSERAIGLVTEVDNSAIITSGMIQSGEQSCKMIIQNGTFKGQEITGVNFLSGSLEQDKIYQEGDRAFVRISVNGDEISSCVMSDHFRLDKEVILFAAFIVILIAVAGKKGVLALFSFVITILSIWKILVPSYLRGYSPVWIGLLITVFITLVIIFFVYGFERRTITASMGALLGILTTCILGIFFTDLFKIHGAVMPDSESLLYSGFRDLDLTAIFMSSIFIGASGAMIDLAVDITSAVHEVIEKKPDISWREASISGMHVARAAMGTMTTTLLLAYSGGYITSLMVYMAQGTPIDHILNYKYVASEILDTVVGSFGLVTVAPFTALVAGLILTRGKKHRENPAEATENLKENM</sequence>
<dbReference type="EMBL" id="DVGK01000081">
    <property type="protein sequence ID" value="HIR13692.1"/>
    <property type="molecule type" value="Genomic_DNA"/>
</dbReference>
<evidence type="ECO:0000256" key="1">
    <source>
        <dbReference type="SAM" id="Phobius"/>
    </source>
</evidence>
<name>A0A9D1D9Q8_9FIRM</name>
<keyword evidence="1" id="KW-0812">Transmembrane</keyword>
<feature type="transmembrane region" description="Helical" evidence="1">
    <location>
        <begin position="132"/>
        <end position="147"/>
    </location>
</feature>
<protein>
    <submittedName>
        <fullName evidence="2">YibE/F family protein</fullName>
    </submittedName>
</protein>
<feature type="transmembrane region" description="Helical" evidence="1">
    <location>
        <begin position="313"/>
        <end position="331"/>
    </location>
</feature>
<feature type="transmembrane region" description="Helical" evidence="1">
    <location>
        <begin position="351"/>
        <end position="373"/>
    </location>
</feature>
<feature type="transmembrane region" description="Helical" evidence="1">
    <location>
        <begin position="154"/>
        <end position="173"/>
    </location>
</feature>
<comment type="caution">
    <text evidence="2">The sequence shown here is derived from an EMBL/GenBank/DDBJ whole genome shotgun (WGS) entry which is preliminary data.</text>
</comment>
<dbReference type="AlphaFoldDB" id="A0A9D1D9Q8"/>
<dbReference type="PANTHER" id="PTHR41771">
    <property type="entry name" value="MEMBRANE PROTEIN-RELATED"/>
    <property type="match status" value="1"/>
</dbReference>
<feature type="transmembrane region" description="Helical" evidence="1">
    <location>
        <begin position="12"/>
        <end position="33"/>
    </location>
</feature>
<evidence type="ECO:0000313" key="3">
    <source>
        <dbReference type="Proteomes" id="UP000886757"/>
    </source>
</evidence>
<accession>A0A9D1D9Q8</accession>
<evidence type="ECO:0000313" key="2">
    <source>
        <dbReference type="EMBL" id="HIR13692.1"/>
    </source>
</evidence>
<reference evidence="2" key="2">
    <citation type="journal article" date="2021" name="PeerJ">
        <title>Extensive microbial diversity within the chicken gut microbiome revealed by metagenomics and culture.</title>
        <authorList>
            <person name="Gilroy R."/>
            <person name="Ravi A."/>
            <person name="Getino M."/>
            <person name="Pursley I."/>
            <person name="Horton D.L."/>
            <person name="Alikhan N.F."/>
            <person name="Baker D."/>
            <person name="Gharbi K."/>
            <person name="Hall N."/>
            <person name="Watson M."/>
            <person name="Adriaenssens E.M."/>
            <person name="Foster-Nyarko E."/>
            <person name="Jarju S."/>
            <person name="Secka A."/>
            <person name="Antonio M."/>
            <person name="Oren A."/>
            <person name="Chaudhuri R.R."/>
            <person name="La Ragione R."/>
            <person name="Hildebrand F."/>
            <person name="Pallen M.J."/>
        </authorList>
    </citation>
    <scope>NUCLEOTIDE SEQUENCE</scope>
    <source>
        <strain evidence="2">ChiSjej4B22-8148</strain>
    </source>
</reference>
<feature type="transmembrane region" description="Helical" evidence="1">
    <location>
        <begin position="252"/>
        <end position="273"/>
    </location>
</feature>
<organism evidence="2 3">
    <name type="scientific">Candidatus Choladousia intestinavium</name>
    <dbReference type="NCBI Taxonomy" id="2840727"/>
    <lineage>
        <taxon>Bacteria</taxon>
        <taxon>Bacillati</taxon>
        <taxon>Bacillota</taxon>
        <taxon>Clostridia</taxon>
        <taxon>Lachnospirales</taxon>
        <taxon>Lachnospiraceae</taxon>
        <taxon>Lachnospiraceae incertae sedis</taxon>
        <taxon>Candidatus Choladousia</taxon>
    </lineage>
</organism>
<dbReference type="InterPro" id="IPR012507">
    <property type="entry name" value="YibE_F"/>
</dbReference>
<gene>
    <name evidence="2" type="ORF">IAB31_07200</name>
</gene>
<feature type="transmembrane region" description="Helical" evidence="1">
    <location>
        <begin position="179"/>
        <end position="200"/>
    </location>
</feature>
<proteinExistence type="predicted"/>
<keyword evidence="1" id="KW-0472">Membrane</keyword>
<feature type="transmembrane region" description="Helical" evidence="1">
    <location>
        <begin position="212"/>
        <end position="232"/>
    </location>
</feature>
<dbReference type="PANTHER" id="PTHR41771:SF1">
    <property type="entry name" value="MEMBRANE PROTEIN"/>
    <property type="match status" value="1"/>
</dbReference>
<keyword evidence="1" id="KW-1133">Transmembrane helix</keyword>
<dbReference type="Proteomes" id="UP000886757">
    <property type="component" value="Unassembled WGS sequence"/>
</dbReference>
<reference evidence="2" key="1">
    <citation type="submission" date="2020-10" db="EMBL/GenBank/DDBJ databases">
        <authorList>
            <person name="Gilroy R."/>
        </authorList>
    </citation>
    <scope>NUCLEOTIDE SEQUENCE</scope>
    <source>
        <strain evidence="2">ChiSjej4B22-8148</strain>
    </source>
</reference>